<dbReference type="Gene3D" id="1.20.1220.20">
    <property type="entry name" value="Uncharcterised protein PF01724"/>
    <property type="match status" value="1"/>
</dbReference>
<dbReference type="EMBL" id="JAMZMM010000097">
    <property type="protein sequence ID" value="MCP2729175.1"/>
    <property type="molecule type" value="Genomic_DNA"/>
</dbReference>
<reference evidence="1" key="1">
    <citation type="submission" date="2022-06" db="EMBL/GenBank/DDBJ databases">
        <title>New cyanobacteria of genus Symplocastrum in benthos of Lake Baikal.</title>
        <authorList>
            <person name="Sorokovikova E."/>
            <person name="Tikhonova I."/>
            <person name="Krasnopeev A."/>
            <person name="Evseev P."/>
            <person name="Gladkikh A."/>
            <person name="Belykh O."/>
        </authorList>
    </citation>
    <scope>NUCLEOTIDE SEQUENCE</scope>
    <source>
        <strain evidence="1">BBK-W-15</strain>
    </source>
</reference>
<protein>
    <submittedName>
        <fullName evidence="1">DUF29 domain-containing protein</fullName>
    </submittedName>
</protein>
<dbReference type="AlphaFoldDB" id="A0AAE3GR45"/>
<organism evidence="1 2">
    <name type="scientific">Limnofasciculus baicalensis BBK-W-15</name>
    <dbReference type="NCBI Taxonomy" id="2699891"/>
    <lineage>
        <taxon>Bacteria</taxon>
        <taxon>Bacillati</taxon>
        <taxon>Cyanobacteriota</taxon>
        <taxon>Cyanophyceae</taxon>
        <taxon>Coleofasciculales</taxon>
        <taxon>Coleofasciculaceae</taxon>
        <taxon>Limnofasciculus</taxon>
        <taxon>Limnofasciculus baicalensis</taxon>
    </lineage>
</organism>
<proteinExistence type="predicted"/>
<name>A0AAE3GR45_9CYAN</name>
<dbReference type="RefSeq" id="WP_254011960.1">
    <property type="nucleotide sequence ID" value="NZ_JAMZMM010000097.1"/>
</dbReference>
<gene>
    <name evidence="1" type="ORF">NJ959_11970</name>
</gene>
<sequence>MLATYDTDLTAWANRTAQLLREQRWAEVDWDHLIEEVEDLGKSERSAIGSQMERIMIHLLKWEYQPNRQSDSWLDSINDGRSQIRRKIEDSPSLKNYPEQIIDKEYTRARREAARQTGIDIATFPVICPYSIAQLLSDWLPKSSRMK</sequence>
<evidence type="ECO:0000313" key="1">
    <source>
        <dbReference type="EMBL" id="MCP2729175.1"/>
    </source>
</evidence>
<comment type="caution">
    <text evidence="1">The sequence shown here is derived from an EMBL/GenBank/DDBJ whole genome shotgun (WGS) entry which is preliminary data.</text>
</comment>
<evidence type="ECO:0000313" key="2">
    <source>
        <dbReference type="Proteomes" id="UP001204953"/>
    </source>
</evidence>
<dbReference type="Pfam" id="PF01724">
    <property type="entry name" value="DUF29"/>
    <property type="match status" value="1"/>
</dbReference>
<dbReference type="InterPro" id="IPR002636">
    <property type="entry name" value="DUF29"/>
</dbReference>
<dbReference type="Proteomes" id="UP001204953">
    <property type="component" value="Unassembled WGS sequence"/>
</dbReference>
<keyword evidence="2" id="KW-1185">Reference proteome</keyword>
<accession>A0AAE3GR45</accession>
<dbReference type="PANTHER" id="PTHR34235">
    <property type="entry name" value="SLR1203 PROTEIN-RELATED"/>
    <property type="match status" value="1"/>
</dbReference>